<dbReference type="AlphaFoldDB" id="A0A934RWP1"/>
<dbReference type="EMBL" id="JAENIL010000001">
    <property type="protein sequence ID" value="MBK1875244.1"/>
    <property type="molecule type" value="Genomic_DNA"/>
</dbReference>
<evidence type="ECO:0000313" key="5">
    <source>
        <dbReference type="EMBL" id="MBK1875244.1"/>
    </source>
</evidence>
<dbReference type="PANTHER" id="PTHR32319:SF0">
    <property type="entry name" value="BACTERIAL HEMOLYSIN-LIKE PROTEIN"/>
    <property type="match status" value="1"/>
</dbReference>
<dbReference type="Pfam" id="PF01479">
    <property type="entry name" value="S4"/>
    <property type="match status" value="1"/>
</dbReference>
<evidence type="ECO:0000313" key="6">
    <source>
        <dbReference type="Proteomes" id="UP000617628"/>
    </source>
</evidence>
<keyword evidence="1 3" id="KW-0694">RNA-binding</keyword>
<dbReference type="Gene3D" id="3.10.290.10">
    <property type="entry name" value="RNA-binding S4 domain"/>
    <property type="match status" value="1"/>
</dbReference>
<dbReference type="InterPro" id="IPR047048">
    <property type="entry name" value="TlyA"/>
</dbReference>
<dbReference type="GO" id="GO:0003723">
    <property type="term" value="F:RNA binding"/>
    <property type="evidence" value="ECO:0007669"/>
    <property type="project" value="UniProtKB-KW"/>
</dbReference>
<dbReference type="SUPFAM" id="SSF55174">
    <property type="entry name" value="Alpha-L RNA-binding motif"/>
    <property type="match status" value="1"/>
</dbReference>
<evidence type="ECO:0000256" key="3">
    <source>
        <dbReference type="PROSITE-ProRule" id="PRU00182"/>
    </source>
</evidence>
<comment type="similarity">
    <text evidence="2">Belongs to the TlyA family.</text>
</comment>
<accession>A0A934RWP1</accession>
<evidence type="ECO:0000259" key="4">
    <source>
        <dbReference type="SMART" id="SM00363"/>
    </source>
</evidence>
<dbReference type="InterPro" id="IPR002877">
    <property type="entry name" value="RNA_MeTrfase_FtsJ_dom"/>
</dbReference>
<dbReference type="PANTHER" id="PTHR32319">
    <property type="entry name" value="BACTERIAL HEMOLYSIN-LIKE PROTEIN"/>
    <property type="match status" value="1"/>
</dbReference>
<proteinExistence type="inferred from homology"/>
<dbReference type="Proteomes" id="UP000617628">
    <property type="component" value="Unassembled WGS sequence"/>
</dbReference>
<dbReference type="GO" id="GO:0008168">
    <property type="term" value="F:methyltransferase activity"/>
    <property type="evidence" value="ECO:0007669"/>
    <property type="project" value="UniProtKB-KW"/>
</dbReference>
<protein>
    <submittedName>
        <fullName evidence="5">TlyA family RNA methyltransferase</fullName>
    </submittedName>
</protein>
<dbReference type="PIRSF" id="PIRSF005578">
    <property type="entry name" value="TlyA"/>
    <property type="match status" value="1"/>
</dbReference>
<keyword evidence="6" id="KW-1185">Reference proteome</keyword>
<dbReference type="NCBIfam" id="TIGR00478">
    <property type="entry name" value="tly"/>
    <property type="match status" value="1"/>
</dbReference>
<keyword evidence="5" id="KW-0489">Methyltransferase</keyword>
<dbReference type="InterPro" id="IPR004538">
    <property type="entry name" value="Hemolysin_A/TlyA"/>
</dbReference>
<dbReference type="SUPFAM" id="SSF53335">
    <property type="entry name" value="S-adenosyl-L-methionine-dependent methyltransferases"/>
    <property type="match status" value="1"/>
</dbReference>
<keyword evidence="5" id="KW-0808">Transferase</keyword>
<dbReference type="InterPro" id="IPR029063">
    <property type="entry name" value="SAM-dependent_MTases_sf"/>
</dbReference>
<reference evidence="5" key="1">
    <citation type="submission" date="2021-01" db="EMBL/GenBank/DDBJ databases">
        <title>Modified the classification status of verrucomicrobia.</title>
        <authorList>
            <person name="Feng X."/>
        </authorList>
    </citation>
    <scope>NUCLEOTIDE SEQUENCE</scope>
    <source>
        <strain evidence="5">KCTC 13126</strain>
    </source>
</reference>
<organism evidence="5 6">
    <name type="scientific">Pelagicoccus mobilis</name>
    <dbReference type="NCBI Taxonomy" id="415221"/>
    <lineage>
        <taxon>Bacteria</taxon>
        <taxon>Pseudomonadati</taxon>
        <taxon>Verrucomicrobiota</taxon>
        <taxon>Opitutia</taxon>
        <taxon>Puniceicoccales</taxon>
        <taxon>Pelagicoccaceae</taxon>
        <taxon>Pelagicoccus</taxon>
    </lineage>
</organism>
<dbReference type="SMART" id="SM00363">
    <property type="entry name" value="S4"/>
    <property type="match status" value="1"/>
</dbReference>
<name>A0A934RWP1_9BACT</name>
<evidence type="ECO:0000256" key="1">
    <source>
        <dbReference type="ARBA" id="ARBA00022884"/>
    </source>
</evidence>
<comment type="caution">
    <text evidence="5">The sequence shown here is derived from an EMBL/GenBank/DDBJ whole genome shotgun (WGS) entry which is preliminary data.</text>
</comment>
<gene>
    <name evidence="5" type="ORF">JIN87_00120</name>
</gene>
<dbReference type="InterPro" id="IPR002942">
    <property type="entry name" value="S4_RNA-bd"/>
</dbReference>
<dbReference type="InterPro" id="IPR036986">
    <property type="entry name" value="S4_RNA-bd_sf"/>
</dbReference>
<evidence type="ECO:0000256" key="2">
    <source>
        <dbReference type="ARBA" id="ARBA00029460"/>
    </source>
</evidence>
<dbReference type="Gene3D" id="3.40.50.150">
    <property type="entry name" value="Vaccinia Virus protein VP39"/>
    <property type="match status" value="1"/>
</dbReference>
<dbReference type="PROSITE" id="PS50889">
    <property type="entry name" value="S4"/>
    <property type="match status" value="1"/>
</dbReference>
<dbReference type="RefSeq" id="WP_200353461.1">
    <property type="nucleotide sequence ID" value="NZ_JAENIL010000001.1"/>
</dbReference>
<dbReference type="Pfam" id="PF01728">
    <property type="entry name" value="FtsJ"/>
    <property type="match status" value="1"/>
</dbReference>
<feature type="domain" description="RNA-binding S4" evidence="4">
    <location>
        <begin position="6"/>
        <end position="68"/>
    </location>
</feature>
<sequence length="255" mass="28118">MAGKKKRLDEIVLERGYASSRSEAKALIMTGKVRRGTERLTKGGTKYEEDIELEVEAGQRFVGRGGEKLLGWIENFELGFEGTQVLDVGACTGGFTDCALQHGAAGATCVDVGYGQLHMKLRNDERVTNLEKTNARYLSADLLPYSEYDRMVMDLSFISLKTVLPCVWPFLKEEGVLVALVKPQFEVGKEIADKFKGVIRDEKARSKAMEGVKQFALEELPGARYIGEMVSPIKGGDGNVEFLLGLVKRSGDSRL</sequence>
<dbReference type="GO" id="GO:0032259">
    <property type="term" value="P:methylation"/>
    <property type="evidence" value="ECO:0007669"/>
    <property type="project" value="UniProtKB-KW"/>
</dbReference>
<dbReference type="CDD" id="cd00165">
    <property type="entry name" value="S4"/>
    <property type="match status" value="1"/>
</dbReference>